<dbReference type="GO" id="GO:0003676">
    <property type="term" value="F:nucleic acid binding"/>
    <property type="evidence" value="ECO:0007669"/>
    <property type="project" value="InterPro"/>
</dbReference>
<evidence type="ECO:0000256" key="1">
    <source>
        <dbReference type="SAM" id="MobiDB-lite"/>
    </source>
</evidence>
<name>A0A3M5SW95_9PSED</name>
<dbReference type="Pfam" id="PF13518">
    <property type="entry name" value="HTH_28"/>
    <property type="match status" value="1"/>
</dbReference>
<dbReference type="SUPFAM" id="SSF53098">
    <property type="entry name" value="Ribonuclease H-like"/>
    <property type="match status" value="1"/>
</dbReference>
<comment type="caution">
    <text evidence="3">The sequence shown here is derived from an EMBL/GenBank/DDBJ whole genome shotgun (WGS) entry which is preliminary data.</text>
</comment>
<dbReference type="EMBL" id="RBTX01000664">
    <property type="protein sequence ID" value="RMU25017.1"/>
    <property type="molecule type" value="Genomic_DNA"/>
</dbReference>
<feature type="compositionally biased region" description="Polar residues" evidence="1">
    <location>
        <begin position="614"/>
        <end position="626"/>
    </location>
</feature>
<dbReference type="InterPro" id="IPR001584">
    <property type="entry name" value="Integrase_cat-core"/>
</dbReference>
<feature type="region of interest" description="Disordered" evidence="1">
    <location>
        <begin position="588"/>
        <end position="626"/>
    </location>
</feature>
<feature type="compositionally biased region" description="Basic residues" evidence="1">
    <location>
        <begin position="593"/>
        <end position="607"/>
    </location>
</feature>
<accession>A0A3M5SW95</accession>
<sequence length="642" mass="73029">MGGLMNSDEYEEQLIPFEPDRQQVPIEVDALVAHGDAVYRISQILDFRTVVGIEVESGRAAALPIRGLRALKQGKVEGLYANYDTTLIGSEKWAEAERRFSAIQPLLKDALVGRRLVEARSLEVGVDVATLYRWIKRYKEWGEKLALIPRKRGWREGTARISDEASQITEKVIMEFFLQPHRPTIPKTIEKIQEACEAEQVTSPGTTAIRARLKGIPDKAYLRGRGFAEKARNKYNPTPGSFPGADYPLAVVQIDHTPLDILLVDDVHRRSIGRVWITFAIDVYSRMITGYYLALDAPAGISVAMCVAHSILPKEEWLIAHGVDGEWPVWGKPKVLHADNGADFQSEDVKRSCSNYGIENRFRPVKRPRYGAHIERLMGTFAQTLKDMPGKTYSKKSDRDGYDSEKHAALTFDEFETWLVREILIYNESYHSKIYMSPSRKWHIGIFGNIDQDPLVGVPPRPADAFTLQRDFLPSFERTVQHYGVQIDMFYYSEALRPWINAKDKDINKARTFVFRRDPRDISFIWFFDPVLLQYFKIPVSNQAFPAASIWEFKAAKKRAVDEGHANINDALLKRYILENRQLVSTAEAQTAKTRRQAQRHRVHSKGKTPAQPNPQSKIPPVTNNGLETMIDGDLDAFGDIS</sequence>
<evidence type="ECO:0000313" key="4">
    <source>
        <dbReference type="Proteomes" id="UP000281514"/>
    </source>
</evidence>
<dbReference type="InterPro" id="IPR015378">
    <property type="entry name" value="Transposase-like_Mu_C"/>
</dbReference>
<protein>
    <submittedName>
        <fullName evidence="3">TniA putative transposase</fullName>
    </submittedName>
</protein>
<dbReference type="Gene3D" id="3.30.420.10">
    <property type="entry name" value="Ribonuclease H-like superfamily/Ribonuclease H"/>
    <property type="match status" value="1"/>
</dbReference>
<proteinExistence type="predicted"/>
<gene>
    <name evidence="3" type="ORF">ALP32_01342</name>
</gene>
<dbReference type="AlphaFoldDB" id="A0A3M5SW95"/>
<dbReference type="PROSITE" id="PS50994">
    <property type="entry name" value="INTEGRASE"/>
    <property type="match status" value="1"/>
</dbReference>
<dbReference type="InterPro" id="IPR012337">
    <property type="entry name" value="RNaseH-like_sf"/>
</dbReference>
<dbReference type="InterPro" id="IPR055247">
    <property type="entry name" value="InsJ-like_HTH"/>
</dbReference>
<dbReference type="GO" id="GO:0015074">
    <property type="term" value="P:DNA integration"/>
    <property type="evidence" value="ECO:0007669"/>
    <property type="project" value="InterPro"/>
</dbReference>
<dbReference type="InterPro" id="IPR036397">
    <property type="entry name" value="RNaseH_sf"/>
</dbReference>
<dbReference type="Pfam" id="PF09299">
    <property type="entry name" value="Mu-transpos_C"/>
    <property type="match status" value="1"/>
</dbReference>
<reference evidence="3 4" key="1">
    <citation type="submission" date="2018-08" db="EMBL/GenBank/DDBJ databases">
        <title>Recombination of ecologically and evolutionarily significant loci maintains genetic cohesion in the Pseudomonas syringae species complex.</title>
        <authorList>
            <person name="Dillon M."/>
            <person name="Thakur S."/>
            <person name="Almeida R.N.D."/>
            <person name="Weir B.S."/>
            <person name="Guttman D.S."/>
        </authorList>
    </citation>
    <scope>NUCLEOTIDE SEQUENCE [LARGE SCALE GENOMIC DNA]</scope>
    <source>
        <strain evidence="3 4">ICMP 9749</strain>
    </source>
</reference>
<dbReference type="Proteomes" id="UP000281514">
    <property type="component" value="Unassembled WGS sequence"/>
</dbReference>
<evidence type="ECO:0000259" key="2">
    <source>
        <dbReference type="PROSITE" id="PS50994"/>
    </source>
</evidence>
<evidence type="ECO:0000313" key="3">
    <source>
        <dbReference type="EMBL" id="RMU25017.1"/>
    </source>
</evidence>
<feature type="domain" description="Integrase catalytic" evidence="2">
    <location>
        <begin position="244"/>
        <end position="446"/>
    </location>
</feature>
<organism evidence="3 4">
    <name type="scientific">Pseudomonas avellanae</name>
    <dbReference type="NCBI Taxonomy" id="46257"/>
    <lineage>
        <taxon>Bacteria</taxon>
        <taxon>Pseudomonadati</taxon>
        <taxon>Pseudomonadota</taxon>
        <taxon>Gammaproteobacteria</taxon>
        <taxon>Pseudomonadales</taxon>
        <taxon>Pseudomonadaceae</taxon>
        <taxon>Pseudomonas</taxon>
    </lineage>
</organism>